<protein>
    <submittedName>
        <fullName evidence="4">TetR-like C-terminal domain-containing protein</fullName>
    </submittedName>
</protein>
<keyword evidence="2" id="KW-0804">Transcription</keyword>
<accession>A0ABZ2V0K8</accession>
<dbReference type="Gene3D" id="1.10.357.10">
    <property type="entry name" value="Tetracycline Repressor, domain 2"/>
    <property type="match status" value="1"/>
</dbReference>
<evidence type="ECO:0000313" key="5">
    <source>
        <dbReference type="Proteomes" id="UP001440612"/>
    </source>
</evidence>
<organism evidence="4 5">
    <name type="scientific">Yoonia phaeophyticola</name>
    <dbReference type="NCBI Taxonomy" id="3137369"/>
    <lineage>
        <taxon>Bacteria</taxon>
        <taxon>Pseudomonadati</taxon>
        <taxon>Pseudomonadota</taxon>
        <taxon>Alphaproteobacteria</taxon>
        <taxon>Rhodobacterales</taxon>
        <taxon>Paracoccaceae</taxon>
        <taxon>Yoonia</taxon>
    </lineage>
</organism>
<dbReference type="Proteomes" id="UP001440612">
    <property type="component" value="Chromosome"/>
</dbReference>
<evidence type="ECO:0000313" key="4">
    <source>
        <dbReference type="EMBL" id="WZC47988.2"/>
    </source>
</evidence>
<gene>
    <name evidence="4" type="ORF">AABB29_13975</name>
</gene>
<name>A0ABZ2V0K8_9RHOB</name>
<dbReference type="EMBL" id="CP150951">
    <property type="protein sequence ID" value="WZC47988.2"/>
    <property type="molecule type" value="Genomic_DNA"/>
</dbReference>
<proteinExistence type="predicted"/>
<evidence type="ECO:0000256" key="2">
    <source>
        <dbReference type="ARBA" id="ARBA00023163"/>
    </source>
</evidence>
<dbReference type="InterPro" id="IPR011075">
    <property type="entry name" value="TetR_C"/>
</dbReference>
<dbReference type="RefSeq" id="WP_373636920.1">
    <property type="nucleotide sequence ID" value="NZ_CP150951.2"/>
</dbReference>
<sequence length="125" mass="14235">MFDDAENYAAAPSLEDGRDIRVLLEEFLLNIFQYVTANGDMMRALIAAAQHDTAFHSSFYAKFVLPRDKMISDLLRLAQTRGEFSPERDAELVSGFIHGAFWYRLLNRKPLDARFARAIVSDVFG</sequence>
<keyword evidence="5" id="KW-1185">Reference proteome</keyword>
<feature type="domain" description="Tetracyclin repressor-like C-terminal" evidence="3">
    <location>
        <begin position="18"/>
        <end position="123"/>
    </location>
</feature>
<reference evidence="5" key="1">
    <citation type="submission" date="2024-04" db="EMBL/GenBank/DDBJ databases">
        <title>Phylogenomic analyses of a clade within the roseobacter group suggest taxonomic reassignments of species of the genera Aestuariivita, Citreicella, Loktanella, Nautella, Pelagibaca, Ruegeria, Thalassobius, Thiobacimonas and Tropicibacter, and the proposal o.</title>
        <authorList>
            <person name="Jeon C.O."/>
        </authorList>
    </citation>
    <scope>NUCLEOTIDE SEQUENCE [LARGE SCALE GENOMIC DNA]</scope>
    <source>
        <strain evidence="5">BS5-3</strain>
    </source>
</reference>
<dbReference type="Pfam" id="PF16859">
    <property type="entry name" value="TetR_C_11"/>
    <property type="match status" value="1"/>
</dbReference>
<keyword evidence="1" id="KW-0805">Transcription regulation</keyword>
<evidence type="ECO:0000256" key="1">
    <source>
        <dbReference type="ARBA" id="ARBA00023015"/>
    </source>
</evidence>
<dbReference type="InterPro" id="IPR036271">
    <property type="entry name" value="Tet_transcr_reg_TetR-rel_C_sf"/>
</dbReference>
<evidence type="ECO:0000259" key="3">
    <source>
        <dbReference type="Pfam" id="PF16859"/>
    </source>
</evidence>
<dbReference type="SUPFAM" id="SSF48498">
    <property type="entry name" value="Tetracyclin repressor-like, C-terminal domain"/>
    <property type="match status" value="1"/>
</dbReference>